<evidence type="ECO:0000313" key="3">
    <source>
        <dbReference type="Proteomes" id="UP000009168"/>
    </source>
</evidence>
<evidence type="ECO:0000313" key="2">
    <source>
        <dbReference type="EMBL" id="EAR89164.1"/>
    </source>
</evidence>
<dbReference type="AlphaFoldDB" id="Q22UY4"/>
<organism evidence="2 3">
    <name type="scientific">Tetrahymena thermophila (strain SB210)</name>
    <dbReference type="NCBI Taxonomy" id="312017"/>
    <lineage>
        <taxon>Eukaryota</taxon>
        <taxon>Sar</taxon>
        <taxon>Alveolata</taxon>
        <taxon>Ciliophora</taxon>
        <taxon>Intramacronucleata</taxon>
        <taxon>Oligohymenophorea</taxon>
        <taxon>Hymenostomatida</taxon>
        <taxon>Tetrahymenina</taxon>
        <taxon>Tetrahymenidae</taxon>
        <taxon>Tetrahymena</taxon>
    </lineage>
</organism>
<feature type="chain" id="PRO_5004201330" description="Transmembrane protein" evidence="1">
    <location>
        <begin position="21"/>
        <end position="340"/>
    </location>
</feature>
<keyword evidence="3" id="KW-1185">Reference proteome</keyword>
<evidence type="ECO:0000256" key="1">
    <source>
        <dbReference type="SAM" id="SignalP"/>
    </source>
</evidence>
<dbReference type="Gene3D" id="2.40.70.10">
    <property type="entry name" value="Acid Proteases"/>
    <property type="match status" value="1"/>
</dbReference>
<name>Q22UY4_TETTS</name>
<dbReference type="KEGG" id="tet:TTHERM_00577190"/>
<dbReference type="InParanoid" id="Q22UY4"/>
<dbReference type="HOGENOM" id="CLU_063368_0_0_1"/>
<reference evidence="3" key="1">
    <citation type="journal article" date="2006" name="PLoS Biol.">
        <title>Macronuclear genome sequence of the ciliate Tetrahymena thermophila, a model eukaryote.</title>
        <authorList>
            <person name="Eisen J.A."/>
            <person name="Coyne R.S."/>
            <person name="Wu M."/>
            <person name="Wu D."/>
            <person name="Thiagarajan M."/>
            <person name="Wortman J.R."/>
            <person name="Badger J.H."/>
            <person name="Ren Q."/>
            <person name="Amedeo P."/>
            <person name="Jones K.M."/>
            <person name="Tallon L.J."/>
            <person name="Delcher A.L."/>
            <person name="Salzberg S.L."/>
            <person name="Silva J.C."/>
            <person name="Haas B.J."/>
            <person name="Majoros W.H."/>
            <person name="Farzad M."/>
            <person name="Carlton J.M."/>
            <person name="Smith R.K. Jr."/>
            <person name="Garg J."/>
            <person name="Pearlman R.E."/>
            <person name="Karrer K.M."/>
            <person name="Sun L."/>
            <person name="Manning G."/>
            <person name="Elde N.C."/>
            <person name="Turkewitz A.P."/>
            <person name="Asai D.J."/>
            <person name="Wilkes D.E."/>
            <person name="Wang Y."/>
            <person name="Cai H."/>
            <person name="Collins K."/>
            <person name="Stewart B.A."/>
            <person name="Lee S.R."/>
            <person name="Wilamowska K."/>
            <person name="Weinberg Z."/>
            <person name="Ruzzo W.L."/>
            <person name="Wloga D."/>
            <person name="Gaertig J."/>
            <person name="Frankel J."/>
            <person name="Tsao C.-C."/>
            <person name="Gorovsky M.A."/>
            <person name="Keeling P.J."/>
            <person name="Waller R.F."/>
            <person name="Patron N.J."/>
            <person name="Cherry J.M."/>
            <person name="Stover N.A."/>
            <person name="Krieger C.J."/>
            <person name="del Toro C."/>
            <person name="Ryder H.F."/>
            <person name="Williamson S.C."/>
            <person name="Barbeau R.A."/>
            <person name="Hamilton E.P."/>
            <person name="Orias E."/>
        </authorList>
    </citation>
    <scope>NUCLEOTIDE SEQUENCE [LARGE SCALE GENOMIC DNA]</scope>
    <source>
        <strain evidence="3">SB210</strain>
    </source>
</reference>
<dbReference type="Proteomes" id="UP000009168">
    <property type="component" value="Unassembled WGS sequence"/>
</dbReference>
<gene>
    <name evidence="2" type="ORF">TTHERM_00577190</name>
</gene>
<dbReference type="SUPFAM" id="SSF50630">
    <property type="entry name" value="Acid proteases"/>
    <property type="match status" value="1"/>
</dbReference>
<evidence type="ECO:0008006" key="4">
    <source>
        <dbReference type="Google" id="ProtNLM"/>
    </source>
</evidence>
<protein>
    <recommendedName>
        <fullName evidence="4">Transmembrane protein</fullName>
    </recommendedName>
</protein>
<proteinExistence type="predicted"/>
<dbReference type="EMBL" id="GG662798">
    <property type="protein sequence ID" value="EAR89164.1"/>
    <property type="molecule type" value="Genomic_DNA"/>
</dbReference>
<feature type="signal peptide" evidence="1">
    <location>
        <begin position="1"/>
        <end position="20"/>
    </location>
</feature>
<dbReference type="RefSeq" id="XP_001009409.1">
    <property type="nucleotide sequence ID" value="XM_001009409.2"/>
</dbReference>
<accession>Q22UY4</accession>
<keyword evidence="1" id="KW-0732">Signal</keyword>
<dbReference type="InterPro" id="IPR021109">
    <property type="entry name" value="Peptidase_aspartic_dom_sf"/>
</dbReference>
<sequence>MRSTFAFILIFATIFGFISNQRISVPLKINDKQQLFFTVKYGEKQCQVDLIPAINFCSNVITEPSQVADQCGSLYVGDNNFAKSRDYIAKFQLGNVSANLQFSVPNGSQSMFYGAQELCFGFQSYAEQQNTLIELFQSGQLTEEIFFVGLNNTQSASSTVGYLDIGAANESQIKKGSNLISLQSSTGESQYSASSNRNLNYGSQKLQGGSIVFFSLDSPFTQLSIFAFQDLLSAFSQQGVQYTYLPDQDYAVYLPSIDKLQNITLGLVAQDGSVYNATLAPQQYTKLLSDGQYQLLIIPQFYTTSITLGYPVFESYYIGFDLPHISILIAEKAQQNSFEA</sequence>
<dbReference type="GeneID" id="7834645"/>